<dbReference type="AlphaFoldDB" id="A0A166I6E8"/>
<evidence type="ECO:0000313" key="2">
    <source>
        <dbReference type="EMBL" id="KZN10797.1"/>
    </source>
</evidence>
<dbReference type="PROSITE" id="PS51153">
    <property type="entry name" value="RPW8"/>
    <property type="match status" value="2"/>
</dbReference>
<dbReference type="InterPro" id="IPR008808">
    <property type="entry name" value="Powdery_mildew-R_dom"/>
</dbReference>
<gene>
    <name evidence="2" type="ORF">DCAR_003453</name>
    <name evidence="3" type="ORF">DCAR_0103662</name>
</gene>
<evidence type="ECO:0000313" key="3">
    <source>
        <dbReference type="EMBL" id="WOG84479.1"/>
    </source>
</evidence>
<keyword evidence="4" id="KW-1185">Reference proteome</keyword>
<dbReference type="EMBL" id="LNRQ01000001">
    <property type="protein sequence ID" value="KZN10797.1"/>
    <property type="molecule type" value="Genomic_DNA"/>
</dbReference>
<feature type="domain" description="RPW8" evidence="1">
    <location>
        <begin position="1"/>
        <end position="146"/>
    </location>
</feature>
<organism evidence="2">
    <name type="scientific">Daucus carota subsp. sativus</name>
    <name type="common">Carrot</name>
    <dbReference type="NCBI Taxonomy" id="79200"/>
    <lineage>
        <taxon>Eukaryota</taxon>
        <taxon>Viridiplantae</taxon>
        <taxon>Streptophyta</taxon>
        <taxon>Embryophyta</taxon>
        <taxon>Tracheophyta</taxon>
        <taxon>Spermatophyta</taxon>
        <taxon>Magnoliopsida</taxon>
        <taxon>eudicotyledons</taxon>
        <taxon>Gunneridae</taxon>
        <taxon>Pentapetalae</taxon>
        <taxon>asterids</taxon>
        <taxon>campanulids</taxon>
        <taxon>Apiales</taxon>
        <taxon>Apiaceae</taxon>
        <taxon>Apioideae</taxon>
        <taxon>Scandiceae</taxon>
        <taxon>Daucinae</taxon>
        <taxon>Daucus</taxon>
        <taxon>Daucus sect. Daucus</taxon>
    </lineage>
</organism>
<accession>A0A166I6E8</accession>
<dbReference type="Proteomes" id="UP000077755">
    <property type="component" value="Chromosome 1"/>
</dbReference>
<dbReference type="KEGG" id="dcr:108200003"/>
<sequence length="507" mass="56880">MAWLLDPAIGTAISEALRLVVTVQKRRGDFRGNFETLENTLGSALLTLQQIQKLNIVLNRSEENTEHFIKQLNQGVSLVEKCTQIPYWKTYKYSKKLAELDECIEKFFNIGVQGCVAVNTLRNGVGIQEINDKFDFVLRYLNIKYEPEIRVKEILQGPSDEFERIHDDDEIETDSSDEFSSWVTVTSLTDSVLGFHVQPLELISAPESLQDPEISTLGAGISELLNVVVAVAERTQNFESNLGSLRKTLESVEPIFNEAEKLGILFNRPKEEIHQFKDQVNRGVDVVCKCSNIPDWKKHSYSKKLIELDTSILKFFQIEVQGLMLVNTISLDDQYAMTVSCQPAVPKGGCSRIPDALVKPPNEGAEVVWKHEKTELVDGESMSGTNRVLLDHLPTSLETSEEMDSSSEGRYNDLISFLEVQRIPDKSAHCLDLKDMSSYDNFVGPSTRNLPHVVCTRGEHVGLKMEEASYIKKRLHAIRELSSEIIGSQASVVNASPIRRGKGCMSA</sequence>
<reference evidence="3" key="2">
    <citation type="submission" date="2022-03" db="EMBL/GenBank/DDBJ databases">
        <title>Draft title - Genomic analysis of global carrot germplasm unveils the trajectory of domestication and the origin of high carotenoid orange carrot.</title>
        <authorList>
            <person name="Iorizzo M."/>
            <person name="Ellison S."/>
            <person name="Senalik D."/>
            <person name="Macko-Podgorni A."/>
            <person name="Grzebelus D."/>
            <person name="Bostan H."/>
            <person name="Rolling W."/>
            <person name="Curaba J."/>
            <person name="Simon P."/>
        </authorList>
    </citation>
    <scope>NUCLEOTIDE SEQUENCE</scope>
    <source>
        <tissue evidence="3">Leaf</tissue>
    </source>
</reference>
<name>A0A166I6E8_DAUCS</name>
<dbReference type="EMBL" id="CP093343">
    <property type="protein sequence ID" value="WOG84479.1"/>
    <property type="molecule type" value="Genomic_DNA"/>
</dbReference>
<dbReference type="Gramene" id="KZN10797">
    <property type="protein sequence ID" value="KZN10797"/>
    <property type="gene ID" value="DCAR_003453"/>
</dbReference>
<evidence type="ECO:0000259" key="1">
    <source>
        <dbReference type="PROSITE" id="PS51153"/>
    </source>
</evidence>
<protein>
    <recommendedName>
        <fullName evidence="1">RPW8 domain-containing protein</fullName>
    </recommendedName>
</protein>
<proteinExistence type="predicted"/>
<reference evidence="2" key="1">
    <citation type="journal article" date="2016" name="Nat. Genet.">
        <title>A high-quality carrot genome assembly provides new insights into carotenoid accumulation and asterid genome evolution.</title>
        <authorList>
            <person name="Iorizzo M."/>
            <person name="Ellison S."/>
            <person name="Senalik D."/>
            <person name="Zeng P."/>
            <person name="Satapoomin P."/>
            <person name="Huang J."/>
            <person name="Bowman M."/>
            <person name="Iovene M."/>
            <person name="Sanseverino W."/>
            <person name="Cavagnaro P."/>
            <person name="Yildiz M."/>
            <person name="Macko-Podgorni A."/>
            <person name="Moranska E."/>
            <person name="Grzebelus E."/>
            <person name="Grzebelus D."/>
            <person name="Ashrafi H."/>
            <person name="Zheng Z."/>
            <person name="Cheng S."/>
            <person name="Spooner D."/>
            <person name="Van Deynze A."/>
            <person name="Simon P."/>
        </authorList>
    </citation>
    <scope>NUCLEOTIDE SEQUENCE [LARGE SCALE GENOMIC DNA]</scope>
    <source>
        <tissue evidence="2">Leaf</tissue>
    </source>
</reference>
<evidence type="ECO:0000313" key="4">
    <source>
        <dbReference type="Proteomes" id="UP000077755"/>
    </source>
</evidence>
<dbReference type="Pfam" id="PF05659">
    <property type="entry name" value="RPW8"/>
    <property type="match status" value="2"/>
</dbReference>
<feature type="domain" description="RPW8" evidence="1">
    <location>
        <begin position="203"/>
        <end position="354"/>
    </location>
</feature>